<sequence>MDDSPPKRHKPPTTEQNLKVDICGDQDDDKEDRISNLPDEILCHILSKLPTKHAVATAALSTKWKHLFPTIPNLCLRLDDSDHGESSPVSHRTTNFTNFMHNLLTNTLRDVRIRKFHLRCYQNYENAHVNAWVSAVLGLNVTFISLVFDSKNTGVSIDGIFNCNTLEYLFWTQHCVLNVPISVYLPNLKRLYLEGVKFVDGDAVDRVLEGCPVLKELSLDSCEFEDIEYLCISSPSLKCLLLYNCYQENMYEVQIDTPSLEFLYYDDHVAELYTVSNLSSLQTAHIDIGTSDQQVEDADDEDLTQYDQNVVDLVTACCNVNFLYLSRSSVSSIYWSSCPVPTFHNLTELRLGDLNIPGWELLPRFLESAPNLKIIFFMGGFCAFRKCYAKFQSSLPDCVPACLSLHLQCICFEEFNGEEDEFNLVEYFLKTAVVLREMKFSFRSSLPPEKQFCTWSKLLSLQRFSSTCQIEFANAVKKTVVYFCLYFCLGHDSDEEIE</sequence>
<dbReference type="CDD" id="cd22160">
    <property type="entry name" value="F-box_AtFBL13-like"/>
    <property type="match status" value="1"/>
</dbReference>
<dbReference type="Pfam" id="PF24758">
    <property type="entry name" value="LRR_At5g56370"/>
    <property type="match status" value="1"/>
</dbReference>
<name>A0A2R6QWY4_ACTCC</name>
<dbReference type="SUPFAM" id="SSF81383">
    <property type="entry name" value="F-box domain"/>
    <property type="match status" value="1"/>
</dbReference>
<dbReference type="Gramene" id="PSS16274">
    <property type="protein sequence ID" value="PSS16274"/>
    <property type="gene ID" value="CEY00_Acc13771"/>
</dbReference>
<comment type="caution">
    <text evidence="3">The sequence shown here is derived from an EMBL/GenBank/DDBJ whole genome shotgun (WGS) entry which is preliminary data.</text>
</comment>
<evidence type="ECO:0000256" key="1">
    <source>
        <dbReference type="SAM" id="MobiDB-lite"/>
    </source>
</evidence>
<dbReference type="InterPro" id="IPR053781">
    <property type="entry name" value="F-box_AtFBL13-like"/>
</dbReference>
<organism evidence="3 4">
    <name type="scientific">Actinidia chinensis var. chinensis</name>
    <name type="common">Chinese soft-hair kiwi</name>
    <dbReference type="NCBI Taxonomy" id="1590841"/>
    <lineage>
        <taxon>Eukaryota</taxon>
        <taxon>Viridiplantae</taxon>
        <taxon>Streptophyta</taxon>
        <taxon>Embryophyta</taxon>
        <taxon>Tracheophyta</taxon>
        <taxon>Spermatophyta</taxon>
        <taxon>Magnoliopsida</taxon>
        <taxon>eudicotyledons</taxon>
        <taxon>Gunneridae</taxon>
        <taxon>Pentapetalae</taxon>
        <taxon>asterids</taxon>
        <taxon>Ericales</taxon>
        <taxon>Actinidiaceae</taxon>
        <taxon>Actinidia</taxon>
    </lineage>
</organism>
<dbReference type="SUPFAM" id="SSF52058">
    <property type="entry name" value="L domain-like"/>
    <property type="match status" value="1"/>
</dbReference>
<dbReference type="InterPro" id="IPR055411">
    <property type="entry name" value="LRR_FXL15/At3g58940/PEG3-like"/>
</dbReference>
<dbReference type="InParanoid" id="A0A2R6QWY4"/>
<keyword evidence="4" id="KW-1185">Reference proteome</keyword>
<dbReference type="EMBL" id="NKQK01000012">
    <property type="protein sequence ID" value="PSS16274.1"/>
    <property type="molecule type" value="Genomic_DNA"/>
</dbReference>
<dbReference type="PANTHER" id="PTHR31293:SF12">
    <property type="entry name" value="RNI-LIKE SUPERFAMILY PROTEIN"/>
    <property type="match status" value="1"/>
</dbReference>
<reference evidence="3 4" key="1">
    <citation type="submission" date="2017-07" db="EMBL/GenBank/DDBJ databases">
        <title>An improved, manually edited Actinidia chinensis var. chinensis (kiwifruit) genome highlights the challenges associated with draft genomes and gene prediction in plants.</title>
        <authorList>
            <person name="Pilkington S."/>
            <person name="Crowhurst R."/>
            <person name="Hilario E."/>
            <person name="Nardozza S."/>
            <person name="Fraser L."/>
            <person name="Peng Y."/>
            <person name="Gunaseelan K."/>
            <person name="Simpson R."/>
            <person name="Tahir J."/>
            <person name="Deroles S."/>
            <person name="Templeton K."/>
            <person name="Luo Z."/>
            <person name="Davy M."/>
            <person name="Cheng C."/>
            <person name="Mcneilage M."/>
            <person name="Scaglione D."/>
            <person name="Liu Y."/>
            <person name="Zhang Q."/>
            <person name="Datson P."/>
            <person name="De Silva N."/>
            <person name="Gardiner S."/>
            <person name="Bassett H."/>
            <person name="Chagne D."/>
            <person name="Mccallum J."/>
            <person name="Dzierzon H."/>
            <person name="Deng C."/>
            <person name="Wang Y.-Y."/>
            <person name="Barron N."/>
            <person name="Manako K."/>
            <person name="Bowen J."/>
            <person name="Foster T."/>
            <person name="Erridge Z."/>
            <person name="Tiffin H."/>
            <person name="Waite C."/>
            <person name="Davies K."/>
            <person name="Grierson E."/>
            <person name="Laing W."/>
            <person name="Kirk R."/>
            <person name="Chen X."/>
            <person name="Wood M."/>
            <person name="Montefiori M."/>
            <person name="Brummell D."/>
            <person name="Schwinn K."/>
            <person name="Catanach A."/>
            <person name="Fullerton C."/>
            <person name="Li D."/>
            <person name="Meiyalaghan S."/>
            <person name="Nieuwenhuizen N."/>
            <person name="Read N."/>
            <person name="Prakash R."/>
            <person name="Hunter D."/>
            <person name="Zhang H."/>
            <person name="Mckenzie M."/>
            <person name="Knabel M."/>
            <person name="Harris A."/>
            <person name="Allan A."/>
            <person name="Chen A."/>
            <person name="Janssen B."/>
            <person name="Plunkett B."/>
            <person name="Dwamena C."/>
            <person name="Voogd C."/>
            <person name="Leif D."/>
            <person name="Lafferty D."/>
            <person name="Souleyre E."/>
            <person name="Varkonyi-Gasic E."/>
            <person name="Gambi F."/>
            <person name="Hanley J."/>
            <person name="Yao J.-L."/>
            <person name="Cheung J."/>
            <person name="David K."/>
            <person name="Warren B."/>
            <person name="Marsh K."/>
            <person name="Snowden K."/>
            <person name="Lin-Wang K."/>
            <person name="Brian L."/>
            <person name="Martinez-Sanchez M."/>
            <person name="Wang M."/>
            <person name="Ileperuma N."/>
            <person name="Macnee N."/>
            <person name="Campin R."/>
            <person name="Mcatee P."/>
            <person name="Drummond R."/>
            <person name="Espley R."/>
            <person name="Ireland H."/>
            <person name="Wu R."/>
            <person name="Atkinson R."/>
            <person name="Karunairetnam S."/>
            <person name="Bulley S."/>
            <person name="Chunkath S."/>
            <person name="Hanley Z."/>
            <person name="Storey R."/>
            <person name="Thrimawithana A."/>
            <person name="Thomson S."/>
            <person name="David C."/>
            <person name="Testolin R."/>
        </authorList>
    </citation>
    <scope>NUCLEOTIDE SEQUENCE [LARGE SCALE GENOMIC DNA]</scope>
    <source>
        <strain evidence="4">cv. Red5</strain>
        <tissue evidence="3">Young leaf</tissue>
    </source>
</reference>
<dbReference type="OrthoDB" id="612216at2759"/>
<evidence type="ECO:0000313" key="4">
    <source>
        <dbReference type="Proteomes" id="UP000241394"/>
    </source>
</evidence>
<accession>A0A2R6QWY4</accession>
<dbReference type="InterPro" id="IPR006566">
    <property type="entry name" value="FBD"/>
</dbReference>
<dbReference type="AlphaFoldDB" id="A0A2R6QWY4"/>
<dbReference type="Gene3D" id="1.20.1280.50">
    <property type="match status" value="1"/>
</dbReference>
<dbReference type="Pfam" id="PF00646">
    <property type="entry name" value="F-box"/>
    <property type="match status" value="1"/>
</dbReference>
<protein>
    <submittedName>
        <fullName evidence="3">F-box/LRR-repeat protein</fullName>
    </submittedName>
</protein>
<dbReference type="InterPro" id="IPR032675">
    <property type="entry name" value="LRR_dom_sf"/>
</dbReference>
<reference evidence="4" key="2">
    <citation type="journal article" date="2018" name="BMC Genomics">
        <title>A manually annotated Actinidia chinensis var. chinensis (kiwifruit) genome highlights the challenges associated with draft genomes and gene prediction in plants.</title>
        <authorList>
            <person name="Pilkington S.M."/>
            <person name="Crowhurst R."/>
            <person name="Hilario E."/>
            <person name="Nardozza S."/>
            <person name="Fraser L."/>
            <person name="Peng Y."/>
            <person name="Gunaseelan K."/>
            <person name="Simpson R."/>
            <person name="Tahir J."/>
            <person name="Deroles S.C."/>
            <person name="Templeton K."/>
            <person name="Luo Z."/>
            <person name="Davy M."/>
            <person name="Cheng C."/>
            <person name="McNeilage M."/>
            <person name="Scaglione D."/>
            <person name="Liu Y."/>
            <person name="Zhang Q."/>
            <person name="Datson P."/>
            <person name="De Silva N."/>
            <person name="Gardiner S.E."/>
            <person name="Bassett H."/>
            <person name="Chagne D."/>
            <person name="McCallum J."/>
            <person name="Dzierzon H."/>
            <person name="Deng C."/>
            <person name="Wang Y.Y."/>
            <person name="Barron L."/>
            <person name="Manako K."/>
            <person name="Bowen J."/>
            <person name="Foster T.M."/>
            <person name="Erridge Z.A."/>
            <person name="Tiffin H."/>
            <person name="Waite C.N."/>
            <person name="Davies K.M."/>
            <person name="Grierson E.P."/>
            <person name="Laing W.A."/>
            <person name="Kirk R."/>
            <person name="Chen X."/>
            <person name="Wood M."/>
            <person name="Montefiori M."/>
            <person name="Brummell D.A."/>
            <person name="Schwinn K.E."/>
            <person name="Catanach A."/>
            <person name="Fullerton C."/>
            <person name="Li D."/>
            <person name="Meiyalaghan S."/>
            <person name="Nieuwenhuizen N."/>
            <person name="Read N."/>
            <person name="Prakash R."/>
            <person name="Hunter D."/>
            <person name="Zhang H."/>
            <person name="McKenzie M."/>
            <person name="Knabel M."/>
            <person name="Harris A."/>
            <person name="Allan A.C."/>
            <person name="Gleave A."/>
            <person name="Chen A."/>
            <person name="Janssen B.J."/>
            <person name="Plunkett B."/>
            <person name="Ampomah-Dwamena C."/>
            <person name="Voogd C."/>
            <person name="Leif D."/>
            <person name="Lafferty D."/>
            <person name="Souleyre E.J.F."/>
            <person name="Varkonyi-Gasic E."/>
            <person name="Gambi F."/>
            <person name="Hanley J."/>
            <person name="Yao J.L."/>
            <person name="Cheung J."/>
            <person name="David K.M."/>
            <person name="Warren B."/>
            <person name="Marsh K."/>
            <person name="Snowden K.C."/>
            <person name="Lin-Wang K."/>
            <person name="Brian L."/>
            <person name="Martinez-Sanchez M."/>
            <person name="Wang M."/>
            <person name="Ileperuma N."/>
            <person name="Macnee N."/>
            <person name="Campin R."/>
            <person name="McAtee P."/>
            <person name="Drummond R.S.M."/>
            <person name="Espley R.V."/>
            <person name="Ireland H.S."/>
            <person name="Wu R."/>
            <person name="Atkinson R.G."/>
            <person name="Karunairetnam S."/>
            <person name="Bulley S."/>
            <person name="Chunkath S."/>
            <person name="Hanley Z."/>
            <person name="Storey R."/>
            <person name="Thrimawithana A.H."/>
            <person name="Thomson S."/>
            <person name="David C."/>
            <person name="Testolin R."/>
            <person name="Huang H."/>
            <person name="Hellens R.P."/>
            <person name="Schaffer R.J."/>
        </authorList>
    </citation>
    <scope>NUCLEOTIDE SEQUENCE [LARGE SCALE GENOMIC DNA]</scope>
    <source>
        <strain evidence="4">cv. Red5</strain>
    </source>
</reference>
<dbReference type="Proteomes" id="UP000241394">
    <property type="component" value="Chromosome LG12"/>
</dbReference>
<dbReference type="InterPro" id="IPR055294">
    <property type="entry name" value="FBL60-like"/>
</dbReference>
<proteinExistence type="predicted"/>
<feature type="region of interest" description="Disordered" evidence="1">
    <location>
        <begin position="1"/>
        <end position="25"/>
    </location>
</feature>
<dbReference type="Pfam" id="PF08387">
    <property type="entry name" value="FBD"/>
    <property type="match status" value="1"/>
</dbReference>
<dbReference type="SMART" id="SM00579">
    <property type="entry name" value="FBD"/>
    <property type="match status" value="1"/>
</dbReference>
<dbReference type="PANTHER" id="PTHR31293">
    <property type="entry name" value="RNI-LIKE SUPERFAMILY PROTEIN"/>
    <property type="match status" value="1"/>
</dbReference>
<dbReference type="OMA" id="HINIWES"/>
<evidence type="ECO:0000259" key="2">
    <source>
        <dbReference type="PROSITE" id="PS50181"/>
    </source>
</evidence>
<evidence type="ECO:0000313" key="3">
    <source>
        <dbReference type="EMBL" id="PSS16274.1"/>
    </source>
</evidence>
<dbReference type="SMART" id="SM00256">
    <property type="entry name" value="FBOX"/>
    <property type="match status" value="1"/>
</dbReference>
<dbReference type="InterPro" id="IPR001810">
    <property type="entry name" value="F-box_dom"/>
</dbReference>
<dbReference type="InterPro" id="IPR036047">
    <property type="entry name" value="F-box-like_dom_sf"/>
</dbReference>
<dbReference type="STRING" id="1590841.A0A2R6QWY4"/>
<dbReference type="Gene3D" id="3.80.10.10">
    <property type="entry name" value="Ribonuclease Inhibitor"/>
    <property type="match status" value="1"/>
</dbReference>
<dbReference type="PROSITE" id="PS50181">
    <property type="entry name" value="FBOX"/>
    <property type="match status" value="1"/>
</dbReference>
<gene>
    <name evidence="3" type="ORF">CEY00_Acc13771</name>
</gene>
<feature type="domain" description="F-box" evidence="2">
    <location>
        <begin position="31"/>
        <end position="78"/>
    </location>
</feature>